<comment type="similarity">
    <text evidence="1">Belongs to the precorrin methyltransferase family.</text>
</comment>
<dbReference type="PANTHER" id="PTHR45790:SF4">
    <property type="entry name" value="COBALT-PRECORRIN-4 C(11)-METHYLTRANSFERASE"/>
    <property type="match status" value="1"/>
</dbReference>
<feature type="domain" description="Tetrapyrrole methylase" evidence="6">
    <location>
        <begin position="11"/>
        <end position="216"/>
    </location>
</feature>
<organism evidence="7 8">
    <name type="scientific">Chamaesiphon polymorphus CCALA 037</name>
    <dbReference type="NCBI Taxonomy" id="2107692"/>
    <lineage>
        <taxon>Bacteria</taxon>
        <taxon>Bacillati</taxon>
        <taxon>Cyanobacteriota</taxon>
        <taxon>Cyanophyceae</taxon>
        <taxon>Gomontiellales</taxon>
        <taxon>Chamaesiphonaceae</taxon>
        <taxon>Chamaesiphon</taxon>
    </lineage>
</organism>
<dbReference type="InterPro" id="IPR006362">
    <property type="entry name" value="Cbl_synth_CobM/CibF"/>
</dbReference>
<keyword evidence="8" id="KW-1185">Reference proteome</keyword>
<dbReference type="EMBL" id="PVWO01000197">
    <property type="protein sequence ID" value="PSB55285.1"/>
    <property type="molecule type" value="Genomic_DNA"/>
</dbReference>
<dbReference type="Gene3D" id="3.30.950.10">
    <property type="entry name" value="Methyltransferase, Cobalt-precorrin-4 Transmethylase, Domain 2"/>
    <property type="match status" value="1"/>
</dbReference>
<dbReference type="OrthoDB" id="9815856at2"/>
<keyword evidence="3 7" id="KW-0489">Methyltransferase</keyword>
<dbReference type="Pfam" id="PF00590">
    <property type="entry name" value="TP_methylase"/>
    <property type="match status" value="1"/>
</dbReference>
<keyword evidence="4 7" id="KW-0808">Transferase</keyword>
<keyword evidence="5" id="KW-0949">S-adenosyl-L-methionine</keyword>
<comment type="caution">
    <text evidence="7">The sequence shown here is derived from an EMBL/GenBank/DDBJ whole genome shotgun (WGS) entry which is preliminary data.</text>
</comment>
<dbReference type="GO" id="GO:0009236">
    <property type="term" value="P:cobalamin biosynthetic process"/>
    <property type="evidence" value="ECO:0007669"/>
    <property type="project" value="UniProtKB-KW"/>
</dbReference>
<dbReference type="RefSeq" id="WP_106306527.1">
    <property type="nucleotide sequence ID" value="NZ_PVWO01000197.1"/>
</dbReference>
<evidence type="ECO:0000256" key="1">
    <source>
        <dbReference type="ARBA" id="ARBA00005879"/>
    </source>
</evidence>
<gene>
    <name evidence="7" type="primary">cobM</name>
    <name evidence="7" type="ORF">C7B77_15515</name>
</gene>
<dbReference type="CDD" id="cd11641">
    <property type="entry name" value="Precorrin-4_C11-MT"/>
    <property type="match status" value="1"/>
</dbReference>
<dbReference type="SUPFAM" id="SSF53790">
    <property type="entry name" value="Tetrapyrrole methylase"/>
    <property type="match status" value="1"/>
</dbReference>
<evidence type="ECO:0000259" key="6">
    <source>
        <dbReference type="Pfam" id="PF00590"/>
    </source>
</evidence>
<evidence type="ECO:0000256" key="2">
    <source>
        <dbReference type="ARBA" id="ARBA00022573"/>
    </source>
</evidence>
<evidence type="ECO:0000313" key="8">
    <source>
        <dbReference type="Proteomes" id="UP000238937"/>
    </source>
</evidence>
<dbReference type="GO" id="GO:0032259">
    <property type="term" value="P:methylation"/>
    <property type="evidence" value="ECO:0007669"/>
    <property type="project" value="UniProtKB-KW"/>
</dbReference>
<reference evidence="7 8" key="1">
    <citation type="submission" date="2018-03" db="EMBL/GenBank/DDBJ databases">
        <title>The ancient ancestry and fast evolution of plastids.</title>
        <authorList>
            <person name="Moore K.R."/>
            <person name="Magnabosco C."/>
            <person name="Momper L."/>
            <person name="Gold D.A."/>
            <person name="Bosak T."/>
            <person name="Fournier G.P."/>
        </authorList>
    </citation>
    <scope>NUCLEOTIDE SEQUENCE [LARGE SCALE GENOMIC DNA]</scope>
    <source>
        <strain evidence="7 8">CCALA 037</strain>
    </source>
</reference>
<evidence type="ECO:0000256" key="4">
    <source>
        <dbReference type="ARBA" id="ARBA00022679"/>
    </source>
</evidence>
<dbReference type="Proteomes" id="UP000238937">
    <property type="component" value="Unassembled WGS sequence"/>
</dbReference>
<dbReference type="AlphaFoldDB" id="A0A2T1GD63"/>
<evidence type="ECO:0000256" key="5">
    <source>
        <dbReference type="ARBA" id="ARBA00022691"/>
    </source>
</evidence>
<dbReference type="Gene3D" id="3.40.1010.10">
    <property type="entry name" value="Cobalt-precorrin-4 Transmethylase, Domain 1"/>
    <property type="match status" value="1"/>
</dbReference>
<dbReference type="GO" id="GO:0046026">
    <property type="term" value="F:precorrin-4 C11-methyltransferase activity"/>
    <property type="evidence" value="ECO:0007669"/>
    <property type="project" value="InterPro"/>
</dbReference>
<dbReference type="PANTHER" id="PTHR45790">
    <property type="entry name" value="SIROHEME SYNTHASE-RELATED"/>
    <property type="match status" value="1"/>
</dbReference>
<keyword evidence="2" id="KW-0169">Cobalamin biosynthesis</keyword>
<sequence>MIADRTLIPQVYIIGVGPGDPDLLTVKGQRIIATADTILYADSLIPDRILQHARPDAEIIKTSDRTLEQIVSVILDRVKSGLTIARLHSGDLSLYSAISEQIHALKAANITVELIPGISAYQAAAATLQVELTVPEIVQTIILTRPTGRASSVPPAEDLASLAAHQSSLCLYLAAKHVETAQAKLLCHYPPETPVAICFRVGWEDERILVVPLTEMAAVTTREQLVRTTMYIISPALAQIDGNSADSTPTRSRLYHPQHQHLFRSTSDLE</sequence>
<name>A0A2T1GD63_9CYAN</name>
<protein>
    <submittedName>
        <fullName evidence="7">Precorrin-4 C(11)-methyltransferase</fullName>
    </submittedName>
</protein>
<dbReference type="InterPro" id="IPR035996">
    <property type="entry name" value="4pyrrol_Methylase_sf"/>
</dbReference>
<dbReference type="InterPro" id="IPR014777">
    <property type="entry name" value="4pyrrole_Mease_sub1"/>
</dbReference>
<dbReference type="NCBIfam" id="TIGR01465">
    <property type="entry name" value="cobM_cbiF"/>
    <property type="match status" value="1"/>
</dbReference>
<dbReference type="InterPro" id="IPR050161">
    <property type="entry name" value="Siro_Cobalamin_biosynth"/>
</dbReference>
<dbReference type="InterPro" id="IPR000878">
    <property type="entry name" value="4pyrrol_Mease"/>
</dbReference>
<proteinExistence type="inferred from homology"/>
<evidence type="ECO:0000256" key="3">
    <source>
        <dbReference type="ARBA" id="ARBA00022603"/>
    </source>
</evidence>
<evidence type="ECO:0000313" key="7">
    <source>
        <dbReference type="EMBL" id="PSB55285.1"/>
    </source>
</evidence>
<accession>A0A2T1GD63</accession>
<dbReference type="InterPro" id="IPR014776">
    <property type="entry name" value="4pyrrole_Mease_sub2"/>
</dbReference>